<dbReference type="Pfam" id="PF09270">
    <property type="entry name" value="BTD"/>
    <property type="match status" value="1"/>
</dbReference>
<dbReference type="InterPro" id="IPR037095">
    <property type="entry name" value="RBP-J/Cbf11_DNA-bd_sf"/>
</dbReference>
<dbReference type="GO" id="GO:0005667">
    <property type="term" value="C:transcription regulator complex"/>
    <property type="evidence" value="ECO:0007669"/>
    <property type="project" value="UniProtKB-ARBA"/>
</dbReference>
<dbReference type="InterPro" id="IPR014756">
    <property type="entry name" value="Ig_E-set"/>
</dbReference>
<evidence type="ECO:0000256" key="8">
    <source>
        <dbReference type="ARBA" id="ARBA00023159"/>
    </source>
</evidence>
<dbReference type="Gene3D" id="2.60.40.1450">
    <property type="entry name" value="LAG1, DNA binding domain"/>
    <property type="match status" value="1"/>
</dbReference>
<dbReference type="Proteomes" id="UP000472276">
    <property type="component" value="Unassembled WGS sequence"/>
</dbReference>
<dbReference type="GO" id="GO:0048513">
    <property type="term" value="P:animal organ development"/>
    <property type="evidence" value="ECO:0007669"/>
    <property type="project" value="UniProtKB-ARBA"/>
</dbReference>
<feature type="compositionally biased region" description="Low complexity" evidence="11">
    <location>
        <begin position="493"/>
        <end position="507"/>
    </location>
</feature>
<feature type="domain" description="RBP-J/Cbf11/Cbf12 DNA binding" evidence="12">
    <location>
        <begin position="34"/>
        <end position="165"/>
    </location>
</feature>
<evidence type="ECO:0000313" key="14">
    <source>
        <dbReference type="Ensembl" id="ENSOABP00000041909.2"/>
    </source>
</evidence>
<accession>A0A668UTB4</accession>
<dbReference type="PANTHER" id="PTHR10665">
    <property type="entry name" value="RECOMBINING BINDING PROTEIN SUPPRESSOR OF HAIRLESS"/>
    <property type="match status" value="1"/>
</dbReference>
<evidence type="ECO:0000256" key="9">
    <source>
        <dbReference type="ARBA" id="ARBA00023163"/>
    </source>
</evidence>
<dbReference type="InterPro" id="IPR036358">
    <property type="entry name" value="BTD_sf"/>
</dbReference>
<comment type="subcellular location">
    <subcellularLocation>
        <location evidence="1">Nucleus</location>
    </subcellularLocation>
</comment>
<evidence type="ECO:0000256" key="1">
    <source>
        <dbReference type="ARBA" id="ARBA00004123"/>
    </source>
</evidence>
<evidence type="ECO:0000259" key="13">
    <source>
        <dbReference type="SMART" id="SM01268"/>
    </source>
</evidence>
<organism evidence="14 15">
    <name type="scientific">Oreochromis aureus</name>
    <name type="common">Israeli tilapia</name>
    <name type="synonym">Chromis aureus</name>
    <dbReference type="NCBI Taxonomy" id="47969"/>
    <lineage>
        <taxon>Eukaryota</taxon>
        <taxon>Metazoa</taxon>
        <taxon>Chordata</taxon>
        <taxon>Craniata</taxon>
        <taxon>Vertebrata</taxon>
        <taxon>Euteleostomi</taxon>
        <taxon>Actinopterygii</taxon>
        <taxon>Neopterygii</taxon>
        <taxon>Teleostei</taxon>
        <taxon>Neoteleostei</taxon>
        <taxon>Acanthomorphata</taxon>
        <taxon>Ovalentaria</taxon>
        <taxon>Cichlomorphae</taxon>
        <taxon>Cichliformes</taxon>
        <taxon>Cichlidae</taxon>
        <taxon>African cichlids</taxon>
        <taxon>Pseudocrenilabrinae</taxon>
        <taxon>Oreochromini</taxon>
        <taxon>Oreochromis</taxon>
    </lineage>
</organism>
<evidence type="ECO:0000256" key="2">
    <source>
        <dbReference type="ARBA" id="ARBA00009704"/>
    </source>
</evidence>
<reference evidence="14" key="2">
    <citation type="submission" date="2025-09" db="UniProtKB">
        <authorList>
            <consortium name="Ensembl"/>
        </authorList>
    </citation>
    <scope>IDENTIFICATION</scope>
</reference>
<evidence type="ECO:0000256" key="6">
    <source>
        <dbReference type="ARBA" id="ARBA00023015"/>
    </source>
</evidence>
<dbReference type="InterPro" id="IPR013783">
    <property type="entry name" value="Ig-like_fold"/>
</dbReference>
<dbReference type="FunFam" id="2.60.40.1450:FF:000001">
    <property type="entry name" value="Recombining binding protein suppressor of hairless"/>
    <property type="match status" value="1"/>
</dbReference>
<dbReference type="GO" id="GO:0001228">
    <property type="term" value="F:DNA-binding transcription activator activity, RNA polymerase II-specific"/>
    <property type="evidence" value="ECO:0007669"/>
    <property type="project" value="InterPro"/>
</dbReference>
<protein>
    <recommendedName>
        <fullName evidence="16">Recombination signal binding protein for immunoglobulin kappa J region a</fullName>
    </recommendedName>
</protein>
<dbReference type="SUPFAM" id="SSF49417">
    <property type="entry name" value="p53-like transcription factors"/>
    <property type="match status" value="1"/>
</dbReference>
<reference evidence="14" key="1">
    <citation type="submission" date="2025-08" db="UniProtKB">
        <authorList>
            <consortium name="Ensembl"/>
        </authorList>
    </citation>
    <scope>IDENTIFICATION</scope>
</reference>
<dbReference type="AlphaFoldDB" id="A0A668UTB4"/>
<evidence type="ECO:0008006" key="16">
    <source>
        <dbReference type="Google" id="ProtNLM"/>
    </source>
</evidence>
<feature type="region of interest" description="Disordered" evidence="11">
    <location>
        <begin position="493"/>
        <end position="537"/>
    </location>
</feature>
<keyword evidence="10" id="KW-0539">Nucleus</keyword>
<dbReference type="SMART" id="SM01268">
    <property type="entry name" value="BTD"/>
    <property type="match status" value="1"/>
</dbReference>
<dbReference type="SUPFAM" id="SSF110217">
    <property type="entry name" value="DNA-binding protein LAG-1 (CSL)"/>
    <property type="match status" value="1"/>
</dbReference>
<dbReference type="InterPro" id="IPR015351">
    <property type="entry name" value="RBP-J/Cbf11/Cbf12_DNA-bd"/>
</dbReference>
<evidence type="ECO:0000313" key="15">
    <source>
        <dbReference type="Proteomes" id="UP000472276"/>
    </source>
</evidence>
<gene>
    <name evidence="14" type="primary">LOC116325996</name>
</gene>
<dbReference type="Gene3D" id="2.60.40.10">
    <property type="entry name" value="Immunoglobulins"/>
    <property type="match status" value="1"/>
</dbReference>
<proteinExistence type="inferred from homology"/>
<evidence type="ECO:0000259" key="12">
    <source>
        <dbReference type="SMART" id="SM01267"/>
    </source>
</evidence>
<dbReference type="Pfam" id="PF20144">
    <property type="entry name" value="TIG_SUH"/>
    <property type="match status" value="1"/>
</dbReference>
<dbReference type="InterPro" id="IPR040159">
    <property type="entry name" value="CLS_fam"/>
</dbReference>
<evidence type="ECO:0000256" key="3">
    <source>
        <dbReference type="ARBA" id="ARBA00022491"/>
    </source>
</evidence>
<keyword evidence="7" id="KW-0238">DNA-binding</keyword>
<dbReference type="Gene3D" id="2.80.10.50">
    <property type="match status" value="1"/>
</dbReference>
<keyword evidence="15" id="KW-1185">Reference proteome</keyword>
<comment type="similarity">
    <text evidence="2">Belongs to the Su(H) family.</text>
</comment>
<dbReference type="FunFam" id="2.80.10.50:FF:000003">
    <property type="entry name" value="recombining binding protein suppressor of hairless"/>
    <property type="match status" value="1"/>
</dbReference>
<dbReference type="SUPFAM" id="SSF81296">
    <property type="entry name" value="E set domains"/>
    <property type="match status" value="1"/>
</dbReference>
<dbReference type="Ensembl" id="ENSOABT00000043030.2">
    <property type="protein sequence ID" value="ENSOABP00000041909.2"/>
    <property type="gene ID" value="ENSOABG00000018701.2"/>
</dbReference>
<evidence type="ECO:0000256" key="10">
    <source>
        <dbReference type="ARBA" id="ARBA00023242"/>
    </source>
</evidence>
<name>A0A668UTB4_OREAU</name>
<dbReference type="CDD" id="cd01176">
    <property type="entry name" value="IPT_RBP-Jkappa"/>
    <property type="match status" value="1"/>
</dbReference>
<dbReference type="SMART" id="SM01267">
    <property type="entry name" value="LAG1_DNAbind"/>
    <property type="match status" value="1"/>
</dbReference>
<keyword evidence="3" id="KW-0678">Repressor</keyword>
<evidence type="ECO:0000256" key="7">
    <source>
        <dbReference type="ARBA" id="ARBA00023125"/>
    </source>
</evidence>
<evidence type="ECO:0000256" key="4">
    <source>
        <dbReference type="ARBA" id="ARBA00022737"/>
    </source>
</evidence>
<keyword evidence="8" id="KW-0010">Activator</keyword>
<dbReference type="InterPro" id="IPR015350">
    <property type="entry name" value="Beta-trefoil_DNA-bd_dom"/>
</dbReference>
<dbReference type="GO" id="GO:0007399">
    <property type="term" value="P:nervous system development"/>
    <property type="evidence" value="ECO:0007669"/>
    <property type="project" value="UniProtKB-ARBA"/>
</dbReference>
<feature type="domain" description="Beta-trefoil DNA-binding" evidence="13">
    <location>
        <begin position="207"/>
        <end position="356"/>
    </location>
</feature>
<keyword evidence="4" id="KW-0677">Repeat</keyword>
<dbReference type="FunFam" id="2.60.40.10:FF:000074">
    <property type="entry name" value="Recombining binding protein suppressor of hairless, putative"/>
    <property type="match status" value="1"/>
</dbReference>
<dbReference type="RefSeq" id="XP_039469645.1">
    <property type="nucleotide sequence ID" value="XM_039613711.1"/>
</dbReference>
<keyword evidence="6" id="KW-0805">Transcription regulation</keyword>
<dbReference type="GeneID" id="116325996"/>
<dbReference type="GO" id="GO:0000978">
    <property type="term" value="F:RNA polymerase II cis-regulatory region sequence-specific DNA binding"/>
    <property type="evidence" value="ECO:0007669"/>
    <property type="project" value="InterPro"/>
</dbReference>
<feature type="compositionally biased region" description="Low complexity" evidence="11">
    <location>
        <begin position="520"/>
        <end position="537"/>
    </location>
</feature>
<dbReference type="Pfam" id="PF09271">
    <property type="entry name" value="LAG1-DNAbind"/>
    <property type="match status" value="1"/>
</dbReference>
<dbReference type="GO" id="GO:0007221">
    <property type="term" value="P:positive regulation of transcription of Notch receptor target"/>
    <property type="evidence" value="ECO:0007669"/>
    <property type="project" value="UniProtKB-ARBA"/>
</dbReference>
<sequence>MAPVVTGKFGERPQPQRLTREAMRNYLKDKDDQTVLILHAKVAQKSYGNEKRFFCPPPCVYLMGTGWQKKLEKMEKEGCTEQEAQPCAFIGIGNSEQEMQQLNLEGKHFCTAKTLYISDSDKRKHFMLSVKMLYGNSANIGVFLSKRIKVISKPSKKKQSLKNADCELLDTHKSKSAVWFHNSLMFKLDLKMIFFFRFRFLFYSPPVCIASGTKVALFNRLRSQTVSTRYLHVEGGNFHASSQQWGAFYIHLLDDDESEGEEFAVRDGYIHYGQTVKLVCSVTGMALPRLIIRKVDKQAALLDADDPVSQLHKCAFYLKDTDRMYLCLSQERIIQFQATPCSKETNKEMINDGASWTIISTDKAEYTFYEGMGPVPTPVTPVPVVESLQLNGGGDVAMLELTGQNFTPNLRVWFGDVEADTMYRCGESILCVVPDISAFREGWRWVRQPVQVPVTLVRSDGIIYATALTFTYTPEPGPRPHCSAAGAILRSHSTSSSSPASSSSPSSLMGGLGDGHGAYSSSDSGMSSGTSAMSVLS</sequence>
<keyword evidence="9" id="KW-0804">Transcription</keyword>
<evidence type="ECO:0000256" key="5">
    <source>
        <dbReference type="ARBA" id="ARBA00022976"/>
    </source>
</evidence>
<evidence type="ECO:0000256" key="11">
    <source>
        <dbReference type="SAM" id="MobiDB-lite"/>
    </source>
</evidence>
<dbReference type="InterPro" id="IPR008967">
    <property type="entry name" value="p53-like_TF_DNA-bd_sf"/>
</dbReference>
<dbReference type="GO" id="GO:0005654">
    <property type="term" value="C:nucleoplasm"/>
    <property type="evidence" value="ECO:0007669"/>
    <property type="project" value="UniProtKB-ARBA"/>
</dbReference>
<keyword evidence="5" id="KW-0914">Notch signaling pathway</keyword>
<dbReference type="GO" id="GO:0000122">
    <property type="term" value="P:negative regulation of transcription by RNA polymerase II"/>
    <property type="evidence" value="ECO:0007669"/>
    <property type="project" value="UniProtKB-ARBA"/>
</dbReference>
<dbReference type="InterPro" id="IPR038007">
    <property type="entry name" value="RBP-Jkappa_IPT"/>
</dbReference>